<dbReference type="EMBL" id="SACO01000006">
    <property type="protein sequence ID" value="RVU04999.1"/>
    <property type="molecule type" value="Genomic_DNA"/>
</dbReference>
<dbReference type="OrthoDB" id="7173908at2"/>
<dbReference type="InterPro" id="IPR009579">
    <property type="entry name" value="DUF1192"/>
</dbReference>
<comment type="caution">
    <text evidence="1">The sequence shown here is derived from an EMBL/GenBank/DDBJ whole genome shotgun (WGS) entry which is preliminary data.</text>
</comment>
<dbReference type="Proteomes" id="UP000282837">
    <property type="component" value="Unassembled WGS sequence"/>
</dbReference>
<proteinExistence type="predicted"/>
<name>A0A437N503_9SPHN</name>
<keyword evidence="2" id="KW-1185">Reference proteome</keyword>
<reference evidence="1 2" key="1">
    <citation type="submission" date="2019-01" db="EMBL/GenBank/DDBJ databases">
        <authorList>
            <person name="Chen W.-M."/>
        </authorList>
    </citation>
    <scope>NUCLEOTIDE SEQUENCE [LARGE SCALE GENOMIC DNA]</scope>
    <source>
        <strain evidence="1 2">FSY-9</strain>
    </source>
</reference>
<dbReference type="AlphaFoldDB" id="A0A437N503"/>
<protein>
    <submittedName>
        <fullName evidence="1">DUF1192 domain-containing protein</fullName>
    </submittedName>
</protein>
<gene>
    <name evidence="1" type="ORF">EOE18_09680</name>
</gene>
<dbReference type="Pfam" id="PF06698">
    <property type="entry name" value="DUF1192"/>
    <property type="match status" value="1"/>
</dbReference>
<accession>A0A437N503</accession>
<organism evidence="1 2">
    <name type="scientific">Novosphingobium umbonatum</name>
    <dbReference type="NCBI Taxonomy" id="1908524"/>
    <lineage>
        <taxon>Bacteria</taxon>
        <taxon>Pseudomonadati</taxon>
        <taxon>Pseudomonadota</taxon>
        <taxon>Alphaproteobacteria</taxon>
        <taxon>Sphingomonadales</taxon>
        <taxon>Sphingomonadaceae</taxon>
        <taxon>Novosphingobium</taxon>
    </lineage>
</organism>
<evidence type="ECO:0000313" key="1">
    <source>
        <dbReference type="EMBL" id="RVU04999.1"/>
    </source>
</evidence>
<sequence>MDDSEVPLSRHGGPKDAAATLAQENLERYSLDELAQRIALLEAEIARVKSHRDKAAAHRLAAEAFFRPKGGGGDQA</sequence>
<dbReference type="RefSeq" id="WP_127708900.1">
    <property type="nucleotide sequence ID" value="NZ_SACO01000006.1"/>
</dbReference>
<evidence type="ECO:0000313" key="2">
    <source>
        <dbReference type="Proteomes" id="UP000282837"/>
    </source>
</evidence>